<dbReference type="Proteomes" id="UP000886998">
    <property type="component" value="Unassembled WGS sequence"/>
</dbReference>
<comment type="caution">
    <text evidence="1">The sequence shown here is derived from an EMBL/GenBank/DDBJ whole genome shotgun (WGS) entry which is preliminary data.</text>
</comment>
<evidence type="ECO:0000313" key="1">
    <source>
        <dbReference type="EMBL" id="GFY50366.1"/>
    </source>
</evidence>
<proteinExistence type="predicted"/>
<keyword evidence="2" id="KW-1185">Reference proteome</keyword>
<accession>A0A8X6XEK1</accession>
<organism evidence="1 2">
    <name type="scientific">Trichonephila inaurata madagascariensis</name>
    <dbReference type="NCBI Taxonomy" id="2747483"/>
    <lineage>
        <taxon>Eukaryota</taxon>
        <taxon>Metazoa</taxon>
        <taxon>Ecdysozoa</taxon>
        <taxon>Arthropoda</taxon>
        <taxon>Chelicerata</taxon>
        <taxon>Arachnida</taxon>
        <taxon>Araneae</taxon>
        <taxon>Araneomorphae</taxon>
        <taxon>Entelegynae</taxon>
        <taxon>Araneoidea</taxon>
        <taxon>Nephilidae</taxon>
        <taxon>Trichonephila</taxon>
        <taxon>Trichonephila inaurata</taxon>
    </lineage>
</organism>
<reference evidence="1" key="1">
    <citation type="submission" date="2020-08" db="EMBL/GenBank/DDBJ databases">
        <title>Multicomponent nature underlies the extraordinary mechanical properties of spider dragline silk.</title>
        <authorList>
            <person name="Kono N."/>
            <person name="Nakamura H."/>
            <person name="Mori M."/>
            <person name="Yoshida Y."/>
            <person name="Ohtoshi R."/>
            <person name="Malay A.D."/>
            <person name="Moran D.A.P."/>
            <person name="Tomita M."/>
            <person name="Numata K."/>
            <person name="Arakawa K."/>
        </authorList>
    </citation>
    <scope>NUCLEOTIDE SEQUENCE</scope>
</reference>
<name>A0A8X6XEK1_9ARAC</name>
<dbReference type="EMBL" id="BMAV01007432">
    <property type="protein sequence ID" value="GFY50366.1"/>
    <property type="molecule type" value="Genomic_DNA"/>
</dbReference>
<protein>
    <submittedName>
        <fullName evidence="1">Uncharacterized protein</fullName>
    </submittedName>
</protein>
<sequence>MPIVENSTLINTYPVLEVINFVFVPNFVPAVLSAGGVAATSAASIVQSYIGTVSAGSTFAESWRRWIGLGDQIWLGICWSCWS</sequence>
<dbReference type="AlphaFoldDB" id="A0A8X6XEK1"/>
<gene>
    <name evidence="1" type="ORF">TNIN_299921</name>
</gene>
<evidence type="ECO:0000313" key="2">
    <source>
        <dbReference type="Proteomes" id="UP000886998"/>
    </source>
</evidence>